<evidence type="ECO:0000313" key="2">
    <source>
        <dbReference type="Proteomes" id="UP000001982"/>
    </source>
</evidence>
<dbReference type="Pfam" id="PF04175">
    <property type="entry name" value="DUF406"/>
    <property type="match status" value="1"/>
</dbReference>
<dbReference type="InterPro" id="IPR035571">
    <property type="entry name" value="UPF0234-like_C"/>
</dbReference>
<keyword evidence="2" id="KW-1185">Reference proteome</keyword>
<dbReference type="RefSeq" id="WP_011496558.1">
    <property type="nucleotide sequence ID" value="NC_007954.1"/>
</dbReference>
<dbReference type="Proteomes" id="UP000001982">
    <property type="component" value="Chromosome"/>
</dbReference>
<gene>
    <name evidence="1" type="ordered locus">Sden_2121</name>
</gene>
<reference evidence="1 2" key="1">
    <citation type="submission" date="2006-03" db="EMBL/GenBank/DDBJ databases">
        <title>Complete sequence of Shewanella denitrificans OS217.</title>
        <authorList>
            <consortium name="US DOE Joint Genome Institute"/>
            <person name="Copeland A."/>
            <person name="Lucas S."/>
            <person name="Lapidus A."/>
            <person name="Barry K."/>
            <person name="Detter J.C."/>
            <person name="Glavina del Rio T."/>
            <person name="Hammon N."/>
            <person name="Israni S."/>
            <person name="Dalin E."/>
            <person name="Tice H."/>
            <person name="Pitluck S."/>
            <person name="Brettin T."/>
            <person name="Bruce D."/>
            <person name="Han C."/>
            <person name="Tapia R."/>
            <person name="Gilna P."/>
            <person name="Kiss H."/>
            <person name="Schmutz J."/>
            <person name="Larimer F."/>
            <person name="Land M."/>
            <person name="Hauser L."/>
            <person name="Kyrpides N."/>
            <person name="Lykidis A."/>
            <person name="Richardson P."/>
        </authorList>
    </citation>
    <scope>NUCLEOTIDE SEQUENCE [LARGE SCALE GENOMIC DNA]</scope>
    <source>
        <strain evidence="2">OS217 / ATCC BAA-1090 / DSM 15013</strain>
    </source>
</reference>
<accession>Q12MC3</accession>
<dbReference type="KEGG" id="sdn:Sden_2121"/>
<proteinExistence type="predicted"/>
<dbReference type="eggNOG" id="COG3691">
    <property type="taxonomic scope" value="Bacteria"/>
</dbReference>
<dbReference type="Gene3D" id="3.30.70.860">
    <property type="match status" value="1"/>
</dbReference>
<organism evidence="1 2">
    <name type="scientific">Shewanella denitrificans (strain OS217 / ATCC BAA-1090 / DSM 15013)</name>
    <dbReference type="NCBI Taxonomy" id="318161"/>
    <lineage>
        <taxon>Bacteria</taxon>
        <taxon>Pseudomonadati</taxon>
        <taxon>Pseudomonadota</taxon>
        <taxon>Gammaproteobacteria</taxon>
        <taxon>Alteromonadales</taxon>
        <taxon>Shewanellaceae</taxon>
        <taxon>Shewanella</taxon>
    </lineage>
</organism>
<sequence>MEANAKTIQSNVTQSKGIKSLVVGENIDATRDCCGGFVDIGKLIEANDTLLVVHFNGHNSKAGATRLQLKAEQKFKNVTASMKVMDDGVILSLNFEYTVEKLIFQLEEGL</sequence>
<name>Q12MC3_SHEDO</name>
<dbReference type="HOGENOM" id="CLU_171181_1_0_6"/>
<dbReference type="InterPro" id="IPR005272">
    <property type="entry name" value="DUF406"/>
</dbReference>
<evidence type="ECO:0000313" key="1">
    <source>
        <dbReference type="EMBL" id="ABE55403.1"/>
    </source>
</evidence>
<dbReference type="AlphaFoldDB" id="Q12MC3"/>
<protein>
    <submittedName>
        <fullName evidence="1">Uncharacterized protein</fullName>
    </submittedName>
</protein>
<dbReference type="EMBL" id="CP000302">
    <property type="protein sequence ID" value="ABE55403.1"/>
    <property type="molecule type" value="Genomic_DNA"/>
</dbReference>